<protein>
    <submittedName>
        <fullName evidence="2">Uncharacterized protein</fullName>
    </submittedName>
</protein>
<reference evidence="3 4" key="2">
    <citation type="submission" date="2013-11" db="EMBL/GenBank/DDBJ databases">
        <title>The Genome Sequence of Phytophthora parasitica CJ05E6.</title>
        <authorList>
            <consortium name="The Broad Institute Genomics Platform"/>
            <person name="Russ C."/>
            <person name="Tyler B."/>
            <person name="Panabieres F."/>
            <person name="Shan W."/>
            <person name="Tripathy S."/>
            <person name="Grunwald N."/>
            <person name="Machado M."/>
            <person name="Johnson C.S."/>
            <person name="Arredondo F."/>
            <person name="Hong C."/>
            <person name="Coffey M."/>
            <person name="Young S.K."/>
            <person name="Zeng Q."/>
            <person name="Gargeya S."/>
            <person name="Fitzgerald M."/>
            <person name="Abouelleil A."/>
            <person name="Alvarado L."/>
            <person name="Chapman S.B."/>
            <person name="Gainer-Dewar J."/>
            <person name="Goldberg J."/>
            <person name="Griggs A."/>
            <person name="Gujja S."/>
            <person name="Hansen M."/>
            <person name="Howarth C."/>
            <person name="Imamovic A."/>
            <person name="Ireland A."/>
            <person name="Larimer J."/>
            <person name="McCowan C."/>
            <person name="Murphy C."/>
            <person name="Pearson M."/>
            <person name="Poon T.W."/>
            <person name="Priest M."/>
            <person name="Roberts A."/>
            <person name="Saif S."/>
            <person name="Shea T."/>
            <person name="Sykes S."/>
            <person name="Wortman J."/>
            <person name="Nusbaum C."/>
            <person name="Birren B."/>
        </authorList>
    </citation>
    <scope>NUCLEOTIDE SEQUENCE [LARGE SCALE GENOMIC DNA]</scope>
    <source>
        <strain evidence="3 4">CJ05E6</strain>
    </source>
</reference>
<feature type="transmembrane region" description="Helical" evidence="1">
    <location>
        <begin position="465"/>
        <end position="488"/>
    </location>
</feature>
<feature type="transmembrane region" description="Helical" evidence="1">
    <location>
        <begin position="137"/>
        <end position="161"/>
    </location>
</feature>
<feature type="transmembrane region" description="Helical" evidence="1">
    <location>
        <begin position="167"/>
        <end position="189"/>
    </location>
</feature>
<keyword evidence="1" id="KW-0812">Transmembrane</keyword>
<organism evidence="2">
    <name type="scientific">Phytophthora nicotianae</name>
    <name type="common">Potato buckeye rot agent</name>
    <name type="synonym">Phytophthora parasitica</name>
    <dbReference type="NCBI Taxonomy" id="4792"/>
    <lineage>
        <taxon>Eukaryota</taxon>
        <taxon>Sar</taxon>
        <taxon>Stramenopiles</taxon>
        <taxon>Oomycota</taxon>
        <taxon>Peronosporomycetes</taxon>
        <taxon>Peronosporales</taxon>
        <taxon>Peronosporaceae</taxon>
        <taxon>Phytophthora</taxon>
    </lineage>
</organism>
<dbReference type="EMBL" id="KI684934">
    <property type="protein sequence ID" value="ETK93422.1"/>
    <property type="molecule type" value="Genomic_DNA"/>
</dbReference>
<feature type="transmembrane region" description="Helical" evidence="1">
    <location>
        <begin position="233"/>
        <end position="251"/>
    </location>
</feature>
<feature type="transmembrane region" description="Helical" evidence="1">
    <location>
        <begin position="201"/>
        <end position="221"/>
    </location>
</feature>
<dbReference type="AlphaFoldDB" id="W2HDV7"/>
<keyword evidence="1" id="KW-0472">Membrane</keyword>
<gene>
    <name evidence="2" type="ORF">L915_03412</name>
    <name evidence="3" type="ORF">L916_03365</name>
</gene>
<feature type="transmembrane region" description="Helical" evidence="1">
    <location>
        <begin position="514"/>
        <end position="533"/>
    </location>
</feature>
<feature type="transmembrane region" description="Helical" evidence="1">
    <location>
        <begin position="66"/>
        <end position="85"/>
    </location>
</feature>
<keyword evidence="1" id="KW-1133">Transmembrane helix</keyword>
<reference evidence="2" key="1">
    <citation type="submission" date="2013-11" db="EMBL/GenBank/DDBJ databases">
        <title>The Genome Sequence of Phytophthora parasitica CJ02B3.</title>
        <authorList>
            <consortium name="The Broad Institute Genomics Platform"/>
            <person name="Russ C."/>
            <person name="Tyler B."/>
            <person name="Panabieres F."/>
            <person name="Shan W."/>
            <person name="Tripathy S."/>
            <person name="Grunwald N."/>
            <person name="Machado M."/>
            <person name="Johnson C.S."/>
            <person name="Arredondo F."/>
            <person name="Hong C."/>
            <person name="Coffey M."/>
            <person name="Young S.K."/>
            <person name="Zeng Q."/>
            <person name="Gargeya S."/>
            <person name="Fitzgerald M."/>
            <person name="Abouelleil A."/>
            <person name="Alvarado L."/>
            <person name="Chapman S.B."/>
            <person name="Gainer-Dewar J."/>
            <person name="Goldberg J."/>
            <person name="Griggs A."/>
            <person name="Gujja S."/>
            <person name="Hansen M."/>
            <person name="Howarth C."/>
            <person name="Imamovic A."/>
            <person name="Ireland A."/>
            <person name="Larimer J."/>
            <person name="McCowan C."/>
            <person name="Murphy C."/>
            <person name="Pearson M."/>
            <person name="Poon T.W."/>
            <person name="Priest M."/>
            <person name="Roberts A."/>
            <person name="Saif S."/>
            <person name="Shea T."/>
            <person name="Sykes S."/>
            <person name="Wortman J."/>
            <person name="Nusbaum C."/>
            <person name="Birren B."/>
        </authorList>
    </citation>
    <scope>NUCLEOTIDE SEQUENCE [LARGE SCALE GENOMIC DNA]</scope>
    <source>
        <strain evidence="2">CJ02B3</strain>
    </source>
</reference>
<evidence type="ECO:0000256" key="1">
    <source>
        <dbReference type="SAM" id="Phobius"/>
    </source>
</evidence>
<evidence type="ECO:0000313" key="2">
    <source>
        <dbReference type="EMBL" id="ETK93422.1"/>
    </source>
</evidence>
<sequence>MIHPVPADIPDAAQSTISTRSSSYFNRWFLKLSRWWPAINMSYRGGQYSIERALALDEYTQTHSRLHAILVCVTLFLPAECLIIAQEAVPLEDPALGWRENFGFWVRAAMVIGAVLYTATIQAKYLLQDFVISYRQLLVLLICVVVVQMIVAVTFAANVWFPIPFTVITLVPAFYVVSFTSICVVLGIPVMRKVLRHKKRLFRFGCFIAAQQFMAVIYPAYQVLFHAVNSASYQLPVILLLPVIKLIVKNIALRCVTHMEDMMPEAVIFTVDFFNALYMATSMESATSTSTVVVIVLIDIIQSATVLFRLHRRTSTISSRLKEAVGNFDKDVSFLTDACQILRCGDKFERQNRQKITIRSCLRHSLSSDKRELLNRLEIIPRINSLQMRRRSAPHNKPVEAKKDADFEKYRKFSKGATWVERRESRNGPSKESELRPSILNENVVVKQDRGILRESLEAMFTVECILLSAFLDASVPLFYGIFMYVMVNFQSAKYHSELAGVTTETIGDVVDSIFVFAIVELIALALLAMVIYRNLGMNATYHLAFVFETQTELIQSKLLGWVTMTLAFRVVHFGVDFTFKFAWLSNLNV</sequence>
<evidence type="ECO:0000313" key="4">
    <source>
        <dbReference type="Proteomes" id="UP000053864"/>
    </source>
</evidence>
<dbReference type="Proteomes" id="UP000053864">
    <property type="component" value="Unassembled WGS sequence"/>
</dbReference>
<dbReference type="VEuPathDB" id="FungiDB:PPTG_08385"/>
<proteinExistence type="predicted"/>
<name>W2HDV7_PHYNI</name>
<accession>W2HDV7</accession>
<dbReference type="Proteomes" id="UP000053236">
    <property type="component" value="Unassembled WGS sequence"/>
</dbReference>
<feature type="transmembrane region" description="Helical" evidence="1">
    <location>
        <begin position="105"/>
        <end position="125"/>
    </location>
</feature>
<evidence type="ECO:0000313" key="3">
    <source>
        <dbReference type="EMBL" id="ETL46831.1"/>
    </source>
</evidence>
<dbReference type="EMBL" id="KI671452">
    <property type="protein sequence ID" value="ETL46831.1"/>
    <property type="molecule type" value="Genomic_DNA"/>
</dbReference>
<feature type="transmembrane region" description="Helical" evidence="1">
    <location>
        <begin position="263"/>
        <end position="280"/>
    </location>
</feature>
<feature type="transmembrane region" description="Helical" evidence="1">
    <location>
        <begin position="292"/>
        <end position="310"/>
    </location>
</feature>